<keyword evidence="3" id="KW-1185">Reference proteome</keyword>
<gene>
    <name evidence="2" type="ORF">POL58_45155</name>
</gene>
<dbReference type="Proteomes" id="UP001217838">
    <property type="component" value="Unassembled WGS sequence"/>
</dbReference>
<comment type="caution">
    <text evidence="2">The sequence shown here is derived from an EMBL/GenBank/DDBJ whole genome shotgun (WGS) entry which is preliminary data.</text>
</comment>
<sequence length="154" mass="17765">MGPQPGEVVETDQGAQIEHRRLYQQRGDMGQPGQARPVRGDNRQIGRDEHRLVERRPLVVGVERQEVVAEDPSREAKTGLVQRRRQRRHLFARAPLAERRQRRRIGDRHRDSDPGRPCGHARQLRRDVVRPVDLQRQRGGGAVPRLEPAERADL</sequence>
<feature type="compositionally biased region" description="Basic residues" evidence="1">
    <location>
        <begin position="82"/>
        <end position="91"/>
    </location>
</feature>
<feature type="region of interest" description="Disordered" evidence="1">
    <location>
        <begin position="1"/>
        <end position="51"/>
    </location>
</feature>
<reference evidence="2 3" key="1">
    <citation type="submission" date="2022-11" db="EMBL/GenBank/DDBJ databases">
        <title>Minimal conservation of predation-associated metabolite biosynthetic gene clusters underscores biosynthetic potential of Myxococcota including descriptions for ten novel species: Archangium lansinium sp. nov., Myxococcus landrumus sp. nov., Nannocystis bai.</title>
        <authorList>
            <person name="Ahearne A."/>
            <person name="Stevens C."/>
            <person name="Dowd S."/>
        </authorList>
    </citation>
    <scope>NUCLEOTIDE SEQUENCE [LARGE SCALE GENOMIC DNA]</scope>
    <source>
        <strain evidence="2 3">NCELM</strain>
    </source>
</reference>
<evidence type="ECO:0000313" key="2">
    <source>
        <dbReference type="EMBL" id="MDC0675016.1"/>
    </source>
</evidence>
<dbReference type="RefSeq" id="WP_272009692.1">
    <property type="nucleotide sequence ID" value="NZ_JAQNDN010000027.1"/>
</dbReference>
<feature type="compositionally biased region" description="Basic and acidic residues" evidence="1">
    <location>
        <begin position="124"/>
        <end position="136"/>
    </location>
</feature>
<feature type="region of interest" description="Disordered" evidence="1">
    <location>
        <begin position="69"/>
        <end position="154"/>
    </location>
</feature>
<name>A0ABT5BLI4_9BACT</name>
<proteinExistence type="predicted"/>
<protein>
    <submittedName>
        <fullName evidence="2">Uncharacterized protein</fullName>
    </submittedName>
</protein>
<evidence type="ECO:0000313" key="3">
    <source>
        <dbReference type="Proteomes" id="UP001217838"/>
    </source>
</evidence>
<evidence type="ECO:0000256" key="1">
    <source>
        <dbReference type="SAM" id="MobiDB-lite"/>
    </source>
</evidence>
<feature type="compositionally biased region" description="Basic and acidic residues" evidence="1">
    <location>
        <begin position="38"/>
        <end position="51"/>
    </location>
</feature>
<organism evidence="2 3">
    <name type="scientific">Nannocystis radixulma</name>
    <dbReference type="NCBI Taxonomy" id="2995305"/>
    <lineage>
        <taxon>Bacteria</taxon>
        <taxon>Pseudomonadati</taxon>
        <taxon>Myxococcota</taxon>
        <taxon>Polyangia</taxon>
        <taxon>Nannocystales</taxon>
        <taxon>Nannocystaceae</taxon>
        <taxon>Nannocystis</taxon>
    </lineage>
</organism>
<accession>A0ABT5BLI4</accession>
<dbReference type="EMBL" id="JAQNDN010000027">
    <property type="protein sequence ID" value="MDC0675016.1"/>
    <property type="molecule type" value="Genomic_DNA"/>
</dbReference>